<feature type="domain" description="Activator of Hsp90 ATPase homologue 1/2-like C-terminal" evidence="2">
    <location>
        <begin position="25"/>
        <end position="163"/>
    </location>
</feature>
<organism evidence="3 4">
    <name type="scientific">Comamonas testosteroni</name>
    <name type="common">Pseudomonas testosteroni</name>
    <dbReference type="NCBI Taxonomy" id="285"/>
    <lineage>
        <taxon>Bacteria</taxon>
        <taxon>Pseudomonadati</taxon>
        <taxon>Pseudomonadota</taxon>
        <taxon>Betaproteobacteria</taxon>
        <taxon>Burkholderiales</taxon>
        <taxon>Comamonadaceae</taxon>
        <taxon>Comamonas</taxon>
    </lineage>
</organism>
<keyword evidence="4" id="KW-1185">Reference proteome</keyword>
<dbReference type="SUPFAM" id="SSF55961">
    <property type="entry name" value="Bet v1-like"/>
    <property type="match status" value="1"/>
</dbReference>
<dbReference type="OrthoDB" id="9805228at2"/>
<evidence type="ECO:0000313" key="3">
    <source>
        <dbReference type="EMBL" id="RGE45273.1"/>
    </source>
</evidence>
<name>A0A373FMA0_COMTE</name>
<accession>A0A373FMA0</accession>
<proteinExistence type="inferred from homology"/>
<evidence type="ECO:0000259" key="2">
    <source>
        <dbReference type="Pfam" id="PF08327"/>
    </source>
</evidence>
<dbReference type="InterPro" id="IPR023393">
    <property type="entry name" value="START-like_dom_sf"/>
</dbReference>
<gene>
    <name evidence="3" type="ORF">DZC30_09975</name>
</gene>
<dbReference type="CDD" id="cd08896">
    <property type="entry name" value="SRPBCC_CalC_Aha1-like_3"/>
    <property type="match status" value="1"/>
</dbReference>
<sequence>MNEESCLCPPRPPHAQDLVLTRLIDAPAERLYRCWTEPALLKQWFVPRPWTIAHVEQDLRPGGASLVVMRDPDGNEYPNAGVYLELVPGRKLVFTDAYGAGWTPSEKPFMTAIVTFEPEGAYGQQTRYTAIARHWTEEARKQHEAMGFHTGWGICADQLQELAATLKD</sequence>
<dbReference type="Gene3D" id="3.30.530.20">
    <property type="match status" value="1"/>
</dbReference>
<reference evidence="3 4" key="1">
    <citation type="submission" date="2018-08" db="EMBL/GenBank/DDBJ databases">
        <title>Comamonas testosteroni strain SWCO2.</title>
        <authorList>
            <person name="Jiang N."/>
            <person name="Zhang X.Z."/>
        </authorList>
    </citation>
    <scope>NUCLEOTIDE SEQUENCE [LARGE SCALE GENOMIC DNA]</scope>
    <source>
        <strain evidence="3 4">SWCO2</strain>
    </source>
</reference>
<dbReference type="EMBL" id="QURR01000010">
    <property type="protein sequence ID" value="RGE45273.1"/>
    <property type="molecule type" value="Genomic_DNA"/>
</dbReference>
<dbReference type="Pfam" id="PF08327">
    <property type="entry name" value="AHSA1"/>
    <property type="match status" value="1"/>
</dbReference>
<evidence type="ECO:0000256" key="1">
    <source>
        <dbReference type="ARBA" id="ARBA00006817"/>
    </source>
</evidence>
<dbReference type="InterPro" id="IPR013538">
    <property type="entry name" value="ASHA1/2-like_C"/>
</dbReference>
<dbReference type="Proteomes" id="UP000261948">
    <property type="component" value="Unassembled WGS sequence"/>
</dbReference>
<comment type="caution">
    <text evidence="3">The sequence shown here is derived from an EMBL/GenBank/DDBJ whole genome shotgun (WGS) entry which is preliminary data.</text>
</comment>
<protein>
    <submittedName>
        <fullName evidence="3">Polyketide cyclase</fullName>
    </submittedName>
</protein>
<dbReference type="AlphaFoldDB" id="A0A373FMA0"/>
<evidence type="ECO:0000313" key="4">
    <source>
        <dbReference type="Proteomes" id="UP000261948"/>
    </source>
</evidence>
<comment type="similarity">
    <text evidence="1">Belongs to the AHA1 family.</text>
</comment>